<gene>
    <name evidence="3" type="ORF">B5V51_8174</name>
</gene>
<dbReference type="STRING" id="7102.A0A2A4K036"/>
<dbReference type="EMBL" id="NWSH01000357">
    <property type="protein sequence ID" value="PCG77030.1"/>
    <property type="molecule type" value="Genomic_DNA"/>
</dbReference>
<dbReference type="InterPro" id="IPR047147">
    <property type="entry name" value="FBX5_43"/>
</dbReference>
<sequence length="434" mass="49430">MDVHSDYVETAKSILSFDNLNYYKAEDSGYHTSYTPGSLEHSELSSAFLDQSVVATTAYIDQIQVDYVTPEATYRYGQLKPRNDNCTDTPPPRRAAKRPYSSVESTKQASPIPTPTTWIAGKIQSLEVSEDKENTTSSIPTETSHSTGRHKRFIYRLNICEQKFSYPITPVKRNCRISPCKKSGRKLDFVIHSLSCDRHELPTVPKQISQTKIGEPQPILARPNQKIDILGLLNQKCAIPPLKNIFRYLSNEDICNFCAVSNTWNDIWHSHSSIEKKKEIRKYLKSAEENRENRAKQRHSKIKGTGLYDGCLKDINNDMNDYPISSTPSSPPCSPRTNRFRKFMKTASMDSRMQLSCVRCSQPAKVTEEPTGEEWVECTSASCCFQFCRYCNCSRHPGKTCIQYDLNAPSPSKRKKCDYAVGTKKSRKNLRRLL</sequence>
<feature type="domain" description="F-box" evidence="2">
    <location>
        <begin position="242"/>
        <end position="273"/>
    </location>
</feature>
<dbReference type="GO" id="GO:0007088">
    <property type="term" value="P:regulation of mitotic nuclear division"/>
    <property type="evidence" value="ECO:0007669"/>
    <property type="project" value="InterPro"/>
</dbReference>
<evidence type="ECO:0000313" key="3">
    <source>
        <dbReference type="EMBL" id="PCG77030.1"/>
    </source>
</evidence>
<dbReference type="AlphaFoldDB" id="A0A2A4K036"/>
<dbReference type="Pfam" id="PF00646">
    <property type="entry name" value="F-box"/>
    <property type="match status" value="1"/>
</dbReference>
<feature type="region of interest" description="Disordered" evidence="1">
    <location>
        <begin position="128"/>
        <end position="147"/>
    </location>
</feature>
<evidence type="ECO:0000259" key="2">
    <source>
        <dbReference type="Pfam" id="PF00646"/>
    </source>
</evidence>
<organism evidence="3">
    <name type="scientific">Heliothis virescens</name>
    <name type="common">Tobacco budworm moth</name>
    <dbReference type="NCBI Taxonomy" id="7102"/>
    <lineage>
        <taxon>Eukaryota</taxon>
        <taxon>Metazoa</taxon>
        <taxon>Ecdysozoa</taxon>
        <taxon>Arthropoda</taxon>
        <taxon>Hexapoda</taxon>
        <taxon>Insecta</taxon>
        <taxon>Pterygota</taxon>
        <taxon>Neoptera</taxon>
        <taxon>Endopterygota</taxon>
        <taxon>Lepidoptera</taxon>
        <taxon>Glossata</taxon>
        <taxon>Ditrysia</taxon>
        <taxon>Noctuoidea</taxon>
        <taxon>Noctuidae</taxon>
        <taxon>Heliothinae</taxon>
        <taxon>Heliothis</taxon>
    </lineage>
</organism>
<comment type="caution">
    <text evidence="3">The sequence shown here is derived from an EMBL/GenBank/DDBJ whole genome shotgun (WGS) entry which is preliminary data.</text>
</comment>
<reference evidence="3" key="1">
    <citation type="submission" date="2017-09" db="EMBL/GenBank/DDBJ databases">
        <title>Contemporary evolution of a Lepidopteran species, Heliothis virescens, in response to modern agricultural practices.</title>
        <authorList>
            <person name="Fritz M.L."/>
            <person name="Deyonke A.M."/>
            <person name="Papanicolaou A."/>
            <person name="Micinski S."/>
            <person name="Westbrook J."/>
            <person name="Gould F."/>
        </authorList>
    </citation>
    <scope>NUCLEOTIDE SEQUENCE [LARGE SCALE GENOMIC DNA]</scope>
    <source>
        <strain evidence="3">HvINT-</strain>
        <tissue evidence="3">Whole body</tissue>
    </source>
</reference>
<accession>A0A2A4K036</accession>
<evidence type="ECO:0000256" key="1">
    <source>
        <dbReference type="SAM" id="MobiDB-lite"/>
    </source>
</evidence>
<dbReference type="SUPFAM" id="SSF81383">
    <property type="entry name" value="F-box domain"/>
    <property type="match status" value="1"/>
</dbReference>
<dbReference type="CDD" id="cd20348">
    <property type="entry name" value="BRcat_RBR_EMI"/>
    <property type="match status" value="1"/>
</dbReference>
<feature type="region of interest" description="Disordered" evidence="1">
    <location>
        <begin position="79"/>
        <end position="116"/>
    </location>
</feature>
<proteinExistence type="predicted"/>
<dbReference type="InterPro" id="IPR036047">
    <property type="entry name" value="F-box-like_dom_sf"/>
</dbReference>
<feature type="compositionally biased region" description="Polar residues" evidence="1">
    <location>
        <begin position="135"/>
        <end position="146"/>
    </location>
</feature>
<name>A0A2A4K036_HELVI</name>
<dbReference type="GO" id="GO:0045835">
    <property type="term" value="P:negative regulation of meiotic nuclear division"/>
    <property type="evidence" value="ECO:0007669"/>
    <property type="project" value="InterPro"/>
</dbReference>
<dbReference type="InterPro" id="IPR001810">
    <property type="entry name" value="F-box_dom"/>
</dbReference>
<feature type="compositionally biased region" description="Polar residues" evidence="1">
    <location>
        <begin position="102"/>
        <end position="116"/>
    </location>
</feature>
<dbReference type="PANTHER" id="PTHR15493:SF9">
    <property type="entry name" value="GH14043P"/>
    <property type="match status" value="1"/>
</dbReference>
<dbReference type="Gene3D" id="1.20.1280.50">
    <property type="match status" value="1"/>
</dbReference>
<dbReference type="GO" id="GO:0005634">
    <property type="term" value="C:nucleus"/>
    <property type="evidence" value="ECO:0007669"/>
    <property type="project" value="TreeGrafter"/>
</dbReference>
<dbReference type="CDD" id="cd22086">
    <property type="entry name" value="F-box_EMI"/>
    <property type="match status" value="1"/>
</dbReference>
<protein>
    <recommendedName>
        <fullName evidence="2">F-box domain-containing protein</fullName>
    </recommendedName>
</protein>
<dbReference type="PANTHER" id="PTHR15493">
    <property type="entry name" value="F-BOX ONLY PROTEIN 5 AND 43"/>
    <property type="match status" value="1"/>
</dbReference>